<dbReference type="EMBL" id="LXQA011228902">
    <property type="protein sequence ID" value="MCI89836.1"/>
    <property type="molecule type" value="Genomic_DNA"/>
</dbReference>
<evidence type="ECO:0000313" key="3">
    <source>
        <dbReference type="Proteomes" id="UP000265520"/>
    </source>
</evidence>
<reference evidence="2 3" key="1">
    <citation type="journal article" date="2018" name="Front. Plant Sci.">
        <title>Red Clover (Trifolium pratense) and Zigzag Clover (T. medium) - A Picture of Genomic Similarities and Differences.</title>
        <authorList>
            <person name="Dluhosova J."/>
            <person name="Istvanek J."/>
            <person name="Nedelnik J."/>
            <person name="Repkova J."/>
        </authorList>
    </citation>
    <scope>NUCLEOTIDE SEQUENCE [LARGE SCALE GENOMIC DNA]</scope>
    <source>
        <strain evidence="3">cv. 10/8</strain>
        <tissue evidence="2">Leaf</tissue>
    </source>
</reference>
<sequence length="55" mass="5790">MQGNNQVVADDVREVGKVIGVQLTCDNENMFSALARAGKAKKGASGQTQGGRRAR</sequence>
<accession>A0A392VNB3</accession>
<evidence type="ECO:0000256" key="1">
    <source>
        <dbReference type="SAM" id="MobiDB-lite"/>
    </source>
</evidence>
<feature type="region of interest" description="Disordered" evidence="1">
    <location>
        <begin position="36"/>
        <end position="55"/>
    </location>
</feature>
<comment type="caution">
    <text evidence="2">The sequence shown here is derived from an EMBL/GenBank/DDBJ whole genome shotgun (WGS) entry which is preliminary data.</text>
</comment>
<dbReference type="AlphaFoldDB" id="A0A392VNB3"/>
<proteinExistence type="predicted"/>
<evidence type="ECO:0000313" key="2">
    <source>
        <dbReference type="EMBL" id="MCI89836.1"/>
    </source>
</evidence>
<name>A0A392VNB3_9FABA</name>
<protein>
    <submittedName>
        <fullName evidence="2">Uncharacterized protein</fullName>
    </submittedName>
</protein>
<organism evidence="2 3">
    <name type="scientific">Trifolium medium</name>
    <dbReference type="NCBI Taxonomy" id="97028"/>
    <lineage>
        <taxon>Eukaryota</taxon>
        <taxon>Viridiplantae</taxon>
        <taxon>Streptophyta</taxon>
        <taxon>Embryophyta</taxon>
        <taxon>Tracheophyta</taxon>
        <taxon>Spermatophyta</taxon>
        <taxon>Magnoliopsida</taxon>
        <taxon>eudicotyledons</taxon>
        <taxon>Gunneridae</taxon>
        <taxon>Pentapetalae</taxon>
        <taxon>rosids</taxon>
        <taxon>fabids</taxon>
        <taxon>Fabales</taxon>
        <taxon>Fabaceae</taxon>
        <taxon>Papilionoideae</taxon>
        <taxon>50 kb inversion clade</taxon>
        <taxon>NPAAA clade</taxon>
        <taxon>Hologalegina</taxon>
        <taxon>IRL clade</taxon>
        <taxon>Trifolieae</taxon>
        <taxon>Trifolium</taxon>
    </lineage>
</organism>
<keyword evidence="3" id="KW-1185">Reference proteome</keyword>
<feature type="non-terminal residue" evidence="2">
    <location>
        <position position="55"/>
    </location>
</feature>
<dbReference type="Proteomes" id="UP000265520">
    <property type="component" value="Unassembled WGS sequence"/>
</dbReference>